<evidence type="ECO:0000313" key="3">
    <source>
        <dbReference type="Proteomes" id="UP000008068"/>
    </source>
</evidence>
<dbReference type="InParanoid" id="G0MB83"/>
<protein>
    <recommendedName>
        <fullName evidence="1">Sdz-33 F-box domain-containing protein</fullName>
    </recommendedName>
</protein>
<dbReference type="InterPro" id="IPR012885">
    <property type="entry name" value="F-box_Sdz-33"/>
</dbReference>
<sequence length="327" mass="38397">MSGKSFPLFKLPENVMKLVIQNMPDIKKIVISFCSKRAKFMAVSPGIRERDFIITIGNTYTACYRDTVRYVDFSETENPKEESIRLDVWSGEELIESIFWDQSGLSLMERINHVNDLFPDVTKSSTMFEMDSFDLNALPFLRNSDVTHLWIPHTQTNSDFNIQILNHFKMAKSIELCCPRFENASQVKSILTRHYHKIRIRSFFMITFDELLSTNCRYLLIENVPFSRTQMNKFLKIWRCGSNTHLRYLRCSFDSWSEPWNYNYFGSFLKGLNAKYLSCVRLTQFVDSRGNTTTVQGGYEIWNKDGIRGVLHFLYNQNVLEFIISDQ</sequence>
<dbReference type="EMBL" id="GL379788">
    <property type="protein sequence ID" value="EGT40372.1"/>
    <property type="molecule type" value="Genomic_DNA"/>
</dbReference>
<dbReference type="PANTHER" id="PTHR22899:SF0">
    <property type="entry name" value="F-BOX ASSOCIATED DOMAIN-CONTAINING PROTEIN-RELATED"/>
    <property type="match status" value="1"/>
</dbReference>
<evidence type="ECO:0000259" key="1">
    <source>
        <dbReference type="Pfam" id="PF07735"/>
    </source>
</evidence>
<organism evidence="3">
    <name type="scientific">Caenorhabditis brenneri</name>
    <name type="common">Nematode worm</name>
    <dbReference type="NCBI Taxonomy" id="135651"/>
    <lineage>
        <taxon>Eukaryota</taxon>
        <taxon>Metazoa</taxon>
        <taxon>Ecdysozoa</taxon>
        <taxon>Nematoda</taxon>
        <taxon>Chromadorea</taxon>
        <taxon>Rhabditida</taxon>
        <taxon>Rhabditina</taxon>
        <taxon>Rhabditomorpha</taxon>
        <taxon>Rhabditoidea</taxon>
        <taxon>Rhabditidae</taxon>
        <taxon>Peloderinae</taxon>
        <taxon>Caenorhabditis</taxon>
    </lineage>
</organism>
<reference evidence="3" key="1">
    <citation type="submission" date="2011-07" db="EMBL/GenBank/DDBJ databases">
        <authorList>
            <consortium name="Caenorhabditis brenneri Sequencing and Analysis Consortium"/>
            <person name="Wilson R.K."/>
        </authorList>
    </citation>
    <scope>NUCLEOTIDE SEQUENCE [LARGE SCALE GENOMIC DNA]</scope>
    <source>
        <strain evidence="3">PB2801</strain>
    </source>
</reference>
<dbReference type="PANTHER" id="PTHR22899">
    <property type="entry name" value="CYCLIN-RELATED F-BOX FAMILY"/>
    <property type="match status" value="1"/>
</dbReference>
<dbReference type="InterPro" id="IPR053222">
    <property type="entry name" value="Zygotic_Embryogenesis-Asso"/>
</dbReference>
<gene>
    <name evidence="2" type="ORF">CAEBREN_01442</name>
</gene>
<evidence type="ECO:0000313" key="2">
    <source>
        <dbReference type="EMBL" id="EGT40372.1"/>
    </source>
</evidence>
<feature type="domain" description="Sdz-33 F-box" evidence="1">
    <location>
        <begin position="187"/>
        <end position="250"/>
    </location>
</feature>
<dbReference type="Proteomes" id="UP000008068">
    <property type="component" value="Unassembled WGS sequence"/>
</dbReference>
<accession>G0MB83</accession>
<proteinExistence type="predicted"/>
<dbReference type="HOGENOM" id="CLU_028840_1_3_1"/>
<name>G0MB83_CAEBE</name>
<keyword evidence="3" id="KW-1185">Reference proteome</keyword>
<dbReference type="AlphaFoldDB" id="G0MB83"/>
<dbReference type="Pfam" id="PF07735">
    <property type="entry name" value="FBA_2"/>
    <property type="match status" value="1"/>
</dbReference>